<keyword evidence="6" id="KW-0482">Metalloprotease</keyword>
<accession>A0ABY7G9Q4</accession>
<reference evidence="9" key="1">
    <citation type="submission" date="2022-11" db="EMBL/GenBank/DDBJ databases">
        <title>Centuries of genome instability and evolution in soft-shell clam transmissible cancer (bioRxiv).</title>
        <authorList>
            <person name="Hart S.F.M."/>
            <person name="Yonemitsu M.A."/>
            <person name="Giersch R.M."/>
            <person name="Beal B.F."/>
            <person name="Arriagada G."/>
            <person name="Davis B.W."/>
            <person name="Ostrander E.A."/>
            <person name="Goff S.P."/>
            <person name="Metzger M.J."/>
        </authorList>
    </citation>
    <scope>NUCLEOTIDE SEQUENCE</scope>
    <source>
        <strain evidence="9">MELC-2E11</strain>
        <tissue evidence="9">Siphon/mantle</tissue>
    </source>
</reference>
<proteinExistence type="predicted"/>
<dbReference type="SUPFAM" id="SSF55486">
    <property type="entry name" value="Metalloproteases ('zincins'), catalytic domain"/>
    <property type="match status" value="1"/>
</dbReference>
<evidence type="ECO:0000256" key="1">
    <source>
        <dbReference type="ARBA" id="ARBA00001947"/>
    </source>
</evidence>
<keyword evidence="4" id="KW-0378">Hydrolase</keyword>
<dbReference type="PROSITE" id="PS51885">
    <property type="entry name" value="NEPRILYSIN"/>
    <property type="match status" value="1"/>
</dbReference>
<evidence type="ECO:0000313" key="9">
    <source>
        <dbReference type="EMBL" id="WAR31147.1"/>
    </source>
</evidence>
<sequence length="266" mass="30724">MGLKVQELFDEVRSAFLSNLDDLAWMDDTTRDYAREKARASGSMLGYPEYITDTKLLDEHYENLTLVEGKFFESRIAIGIHGRQKNLQHYGTVPDKTEWEMYPTEVNGYYSPDFNHIAFPAGILRPPLYNPTSPKSFNFGSFGMICRFFDKDGNMRTWWTDKSSQKFKDFSQCYVDFYSNFTVEGTHMAYLAWRAWKDKHGGGDSLDLPGVTYTPDQMFFIGMAQLWCTHYTPEVVGTMPNSKYFAEAFQCPSGSSMNPEHKCKVW</sequence>
<dbReference type="InterPro" id="IPR042089">
    <property type="entry name" value="Peptidase_M13_dom_2"/>
</dbReference>
<feature type="domain" description="Peptidase M13 C-terminal" evidence="7">
    <location>
        <begin position="107"/>
        <end position="265"/>
    </location>
</feature>
<dbReference type="EMBL" id="CP111028">
    <property type="protein sequence ID" value="WAR31147.1"/>
    <property type="molecule type" value="Genomic_DNA"/>
</dbReference>
<evidence type="ECO:0000259" key="8">
    <source>
        <dbReference type="Pfam" id="PF05649"/>
    </source>
</evidence>
<evidence type="ECO:0000256" key="6">
    <source>
        <dbReference type="ARBA" id="ARBA00023049"/>
    </source>
</evidence>
<feature type="domain" description="Peptidase M13 N-terminal" evidence="8">
    <location>
        <begin position="4"/>
        <end position="48"/>
    </location>
</feature>
<keyword evidence="3" id="KW-0479">Metal-binding</keyword>
<evidence type="ECO:0000256" key="2">
    <source>
        <dbReference type="ARBA" id="ARBA00022670"/>
    </source>
</evidence>
<dbReference type="InterPro" id="IPR000718">
    <property type="entry name" value="Peptidase_M13"/>
</dbReference>
<evidence type="ECO:0000256" key="3">
    <source>
        <dbReference type="ARBA" id="ARBA00022723"/>
    </source>
</evidence>
<dbReference type="Proteomes" id="UP001164746">
    <property type="component" value="Chromosome 17"/>
</dbReference>
<protein>
    <submittedName>
        <fullName evidence="9">ECE1-like protein</fullName>
    </submittedName>
</protein>
<dbReference type="InterPro" id="IPR008753">
    <property type="entry name" value="Peptidase_M13_N"/>
</dbReference>
<evidence type="ECO:0000256" key="5">
    <source>
        <dbReference type="ARBA" id="ARBA00022833"/>
    </source>
</evidence>
<evidence type="ECO:0000256" key="4">
    <source>
        <dbReference type="ARBA" id="ARBA00022801"/>
    </source>
</evidence>
<dbReference type="InterPro" id="IPR024079">
    <property type="entry name" value="MetalloPept_cat_dom_sf"/>
</dbReference>
<keyword evidence="10" id="KW-1185">Reference proteome</keyword>
<keyword evidence="2" id="KW-0645">Protease</keyword>
<comment type="cofactor">
    <cofactor evidence="1">
        <name>Zn(2+)</name>
        <dbReference type="ChEBI" id="CHEBI:29105"/>
    </cofactor>
</comment>
<evidence type="ECO:0000313" key="10">
    <source>
        <dbReference type="Proteomes" id="UP001164746"/>
    </source>
</evidence>
<dbReference type="PRINTS" id="PR00786">
    <property type="entry name" value="NEPRILYSIN"/>
</dbReference>
<dbReference type="InterPro" id="IPR018497">
    <property type="entry name" value="Peptidase_M13_C"/>
</dbReference>
<keyword evidence="5" id="KW-0862">Zinc</keyword>
<evidence type="ECO:0000259" key="7">
    <source>
        <dbReference type="Pfam" id="PF01431"/>
    </source>
</evidence>
<organism evidence="9 10">
    <name type="scientific">Mya arenaria</name>
    <name type="common">Soft-shell clam</name>
    <dbReference type="NCBI Taxonomy" id="6604"/>
    <lineage>
        <taxon>Eukaryota</taxon>
        <taxon>Metazoa</taxon>
        <taxon>Spiralia</taxon>
        <taxon>Lophotrochozoa</taxon>
        <taxon>Mollusca</taxon>
        <taxon>Bivalvia</taxon>
        <taxon>Autobranchia</taxon>
        <taxon>Heteroconchia</taxon>
        <taxon>Euheterodonta</taxon>
        <taxon>Imparidentia</taxon>
        <taxon>Neoheterodontei</taxon>
        <taxon>Myida</taxon>
        <taxon>Myoidea</taxon>
        <taxon>Myidae</taxon>
        <taxon>Mya</taxon>
    </lineage>
</organism>
<dbReference type="Pfam" id="PF01431">
    <property type="entry name" value="Peptidase_M13"/>
    <property type="match status" value="1"/>
</dbReference>
<name>A0ABY7G9Q4_MYAAR</name>
<dbReference type="PANTHER" id="PTHR11733">
    <property type="entry name" value="ZINC METALLOPROTEASE FAMILY M13 NEPRILYSIN-RELATED"/>
    <property type="match status" value="1"/>
</dbReference>
<dbReference type="Gene3D" id="3.40.390.10">
    <property type="entry name" value="Collagenase (Catalytic Domain)"/>
    <property type="match status" value="1"/>
</dbReference>
<dbReference type="PANTHER" id="PTHR11733:SF240">
    <property type="entry name" value="GH14155P-RELATED"/>
    <property type="match status" value="1"/>
</dbReference>
<dbReference type="CDD" id="cd08662">
    <property type="entry name" value="M13"/>
    <property type="match status" value="1"/>
</dbReference>
<gene>
    <name evidence="9" type="ORF">MAR_033689</name>
</gene>
<dbReference type="Pfam" id="PF05649">
    <property type="entry name" value="Peptidase_M13_N"/>
    <property type="match status" value="1"/>
</dbReference>
<dbReference type="Gene3D" id="1.10.1380.10">
    <property type="entry name" value="Neutral endopeptidase , domain2"/>
    <property type="match status" value="1"/>
</dbReference>